<gene>
    <name evidence="2" type="ORF">P170DRAFT_490423</name>
</gene>
<dbReference type="InterPro" id="IPR002110">
    <property type="entry name" value="Ankyrin_rpt"/>
</dbReference>
<dbReference type="EMBL" id="MSFO01000002">
    <property type="protein sequence ID" value="PLB53330.1"/>
    <property type="molecule type" value="Genomic_DNA"/>
</dbReference>
<dbReference type="Pfam" id="PF12796">
    <property type="entry name" value="Ank_2"/>
    <property type="match status" value="1"/>
</dbReference>
<evidence type="ECO:0000256" key="1">
    <source>
        <dbReference type="PROSITE-ProRule" id="PRU00023"/>
    </source>
</evidence>
<dbReference type="Proteomes" id="UP000234275">
    <property type="component" value="Unassembled WGS sequence"/>
</dbReference>
<dbReference type="InterPro" id="IPR036770">
    <property type="entry name" value="Ankyrin_rpt-contain_sf"/>
</dbReference>
<dbReference type="RefSeq" id="XP_024708632.1">
    <property type="nucleotide sequence ID" value="XM_024853994.1"/>
</dbReference>
<keyword evidence="3" id="KW-1185">Reference proteome</keyword>
<protein>
    <submittedName>
        <fullName evidence="2">Uncharacterized protein</fullName>
    </submittedName>
</protein>
<organism evidence="2 3">
    <name type="scientific">Aspergillus steynii IBT 23096</name>
    <dbReference type="NCBI Taxonomy" id="1392250"/>
    <lineage>
        <taxon>Eukaryota</taxon>
        <taxon>Fungi</taxon>
        <taxon>Dikarya</taxon>
        <taxon>Ascomycota</taxon>
        <taxon>Pezizomycotina</taxon>
        <taxon>Eurotiomycetes</taxon>
        <taxon>Eurotiomycetidae</taxon>
        <taxon>Eurotiales</taxon>
        <taxon>Aspergillaceae</taxon>
        <taxon>Aspergillus</taxon>
        <taxon>Aspergillus subgen. Circumdati</taxon>
    </lineage>
</organism>
<dbReference type="VEuPathDB" id="FungiDB:P170DRAFT_490423"/>
<dbReference type="PROSITE" id="PS50297">
    <property type="entry name" value="ANK_REP_REGION"/>
    <property type="match status" value="1"/>
</dbReference>
<dbReference type="OrthoDB" id="4160321at2759"/>
<accession>A0A2I2GKC3</accession>
<dbReference type="GeneID" id="36561695"/>
<dbReference type="AlphaFoldDB" id="A0A2I2GKC3"/>
<keyword evidence="1" id="KW-0040">ANK repeat</keyword>
<dbReference type="Gene3D" id="1.25.40.20">
    <property type="entry name" value="Ankyrin repeat-containing domain"/>
    <property type="match status" value="1"/>
</dbReference>
<name>A0A2I2GKC3_9EURO</name>
<dbReference type="SMART" id="SM00248">
    <property type="entry name" value="ANK"/>
    <property type="match status" value="2"/>
</dbReference>
<comment type="caution">
    <text evidence="2">The sequence shown here is derived from an EMBL/GenBank/DDBJ whole genome shotgun (WGS) entry which is preliminary data.</text>
</comment>
<proteinExistence type="predicted"/>
<sequence length="78" mass="8174">MLLDHASAQGHFNLSSANRALYTASEYGHVEIIQLLLARGVSPNAAGSMYGCVLEAVAYYGSEDAVQALLAAGAEINF</sequence>
<dbReference type="PROSITE" id="PS50088">
    <property type="entry name" value="ANK_REPEAT"/>
    <property type="match status" value="1"/>
</dbReference>
<reference evidence="2 3" key="1">
    <citation type="submission" date="2016-12" db="EMBL/GenBank/DDBJ databases">
        <title>The genomes of Aspergillus section Nigri reveals drivers in fungal speciation.</title>
        <authorList>
            <consortium name="DOE Joint Genome Institute"/>
            <person name="Vesth T.C."/>
            <person name="Nybo J."/>
            <person name="Theobald S."/>
            <person name="Brandl J."/>
            <person name="Frisvad J.C."/>
            <person name="Nielsen K.F."/>
            <person name="Lyhne E.K."/>
            <person name="Kogle M.E."/>
            <person name="Kuo A."/>
            <person name="Riley R."/>
            <person name="Clum A."/>
            <person name="Nolan M."/>
            <person name="Lipzen A."/>
            <person name="Salamov A."/>
            <person name="Henrissat B."/>
            <person name="Wiebenga A."/>
            <person name="De Vries R.P."/>
            <person name="Grigoriev I.V."/>
            <person name="Mortensen U.H."/>
            <person name="Andersen M.R."/>
            <person name="Baker S.E."/>
        </authorList>
    </citation>
    <scope>NUCLEOTIDE SEQUENCE [LARGE SCALE GENOMIC DNA]</scope>
    <source>
        <strain evidence="2 3">IBT 23096</strain>
    </source>
</reference>
<dbReference type="SUPFAM" id="SSF48403">
    <property type="entry name" value="Ankyrin repeat"/>
    <property type="match status" value="1"/>
</dbReference>
<dbReference type="STRING" id="1392250.A0A2I2GKC3"/>
<evidence type="ECO:0000313" key="3">
    <source>
        <dbReference type="Proteomes" id="UP000234275"/>
    </source>
</evidence>
<evidence type="ECO:0000313" key="2">
    <source>
        <dbReference type="EMBL" id="PLB53330.1"/>
    </source>
</evidence>
<feature type="repeat" description="ANK" evidence="1">
    <location>
        <begin position="16"/>
        <end position="48"/>
    </location>
</feature>